<dbReference type="Proteomes" id="UP001281410">
    <property type="component" value="Unassembled WGS sequence"/>
</dbReference>
<keyword evidence="4" id="KW-1185">Reference proteome</keyword>
<evidence type="ECO:0000313" key="3">
    <source>
        <dbReference type="EMBL" id="KAK3206288.1"/>
    </source>
</evidence>
<dbReference type="Pfam" id="PF23399">
    <property type="entry name" value="LTI65_PGEED"/>
    <property type="match status" value="1"/>
</dbReference>
<accession>A0AAE0AA79</accession>
<dbReference type="PANTHER" id="PTHR33836:SF7">
    <property type="entry name" value="LOW-TEMPERATURE-INDUCED PROTEIN"/>
    <property type="match status" value="1"/>
</dbReference>
<proteinExistence type="predicted"/>
<feature type="region of interest" description="Disordered" evidence="1">
    <location>
        <begin position="64"/>
        <end position="105"/>
    </location>
</feature>
<evidence type="ECO:0000313" key="4">
    <source>
        <dbReference type="Proteomes" id="UP001281410"/>
    </source>
</evidence>
<feature type="domain" description="LTI65/LTI78 PGEED repeat" evidence="2">
    <location>
        <begin position="134"/>
        <end position="151"/>
    </location>
</feature>
<reference evidence="3" key="1">
    <citation type="journal article" date="2023" name="Plant J.">
        <title>Genome sequences and population genomics provide insights into the demographic history, inbreeding, and mutation load of two 'living fossil' tree species of Dipteronia.</title>
        <authorList>
            <person name="Feng Y."/>
            <person name="Comes H.P."/>
            <person name="Chen J."/>
            <person name="Zhu S."/>
            <person name="Lu R."/>
            <person name="Zhang X."/>
            <person name="Li P."/>
            <person name="Qiu J."/>
            <person name="Olsen K.M."/>
            <person name="Qiu Y."/>
        </authorList>
    </citation>
    <scope>NUCLEOTIDE SEQUENCE</scope>
    <source>
        <strain evidence="3">NBL</strain>
    </source>
</reference>
<dbReference type="InterPro" id="IPR037491">
    <property type="entry name" value="LTI78/LTI65"/>
</dbReference>
<name>A0AAE0AA79_9ROSI</name>
<dbReference type="AlphaFoldDB" id="A0AAE0AA79"/>
<sequence>MENDYLTLEVAYLSQHKISQLHNDAYPRSLMFYALIYLEHLRGIREHPRQCPRAIPVISEKHVLTSSVSGGQENEKPGIGQEENEKHSVGQGNENPPSPHKTLTEPVTDKLAPAYATVSDATYAIPSKIQSLTFEPGEDEKALCQVITDAMSPRRSPRDGTVVKKLPKKKLLKEYSKPTERGIELADKENLILVYKFYV</sequence>
<dbReference type="PANTHER" id="PTHR33836">
    <property type="entry name" value="LOW-TEMPERATURE-INDUCED 65 KDA PROTEIN-RELATED"/>
    <property type="match status" value="1"/>
</dbReference>
<dbReference type="EMBL" id="JANJYJ010000006">
    <property type="protein sequence ID" value="KAK3206288.1"/>
    <property type="molecule type" value="Genomic_DNA"/>
</dbReference>
<organism evidence="3 4">
    <name type="scientific">Dipteronia sinensis</name>
    <dbReference type="NCBI Taxonomy" id="43782"/>
    <lineage>
        <taxon>Eukaryota</taxon>
        <taxon>Viridiplantae</taxon>
        <taxon>Streptophyta</taxon>
        <taxon>Embryophyta</taxon>
        <taxon>Tracheophyta</taxon>
        <taxon>Spermatophyta</taxon>
        <taxon>Magnoliopsida</taxon>
        <taxon>eudicotyledons</taxon>
        <taxon>Gunneridae</taxon>
        <taxon>Pentapetalae</taxon>
        <taxon>rosids</taxon>
        <taxon>malvids</taxon>
        <taxon>Sapindales</taxon>
        <taxon>Sapindaceae</taxon>
        <taxon>Hippocastanoideae</taxon>
        <taxon>Acereae</taxon>
        <taxon>Dipteronia</taxon>
    </lineage>
</organism>
<dbReference type="GO" id="GO:0009737">
    <property type="term" value="P:response to abscisic acid"/>
    <property type="evidence" value="ECO:0007669"/>
    <property type="project" value="InterPro"/>
</dbReference>
<evidence type="ECO:0000259" key="2">
    <source>
        <dbReference type="Pfam" id="PF23399"/>
    </source>
</evidence>
<evidence type="ECO:0000256" key="1">
    <source>
        <dbReference type="SAM" id="MobiDB-lite"/>
    </source>
</evidence>
<gene>
    <name evidence="3" type="ORF">Dsin_020334</name>
</gene>
<dbReference type="InterPro" id="IPR057059">
    <property type="entry name" value="LTI65/LTI78_PGEED"/>
</dbReference>
<protein>
    <recommendedName>
        <fullName evidence="2">LTI65/LTI78 PGEED repeat domain-containing protein</fullName>
    </recommendedName>
</protein>
<comment type="caution">
    <text evidence="3">The sequence shown here is derived from an EMBL/GenBank/DDBJ whole genome shotgun (WGS) entry which is preliminary data.</text>
</comment>